<reference evidence="1 2" key="1">
    <citation type="submission" date="2023-07" db="EMBL/GenBank/DDBJ databases">
        <title>Genomic Encyclopedia of Type Strains, Phase IV (KMG-IV): sequencing the most valuable type-strain genomes for metagenomic binning, comparative biology and taxonomic classification.</title>
        <authorList>
            <person name="Goeker M."/>
        </authorList>
    </citation>
    <scope>NUCLEOTIDE SEQUENCE [LARGE SCALE GENOMIC DNA]</scope>
    <source>
        <strain evidence="1 2">DSM 9768</strain>
    </source>
</reference>
<dbReference type="PANTHER" id="PTHR36848">
    <property type="entry name" value="DNA-BINDING PROTEIN (PUTATIVE SECRETED PROTEIN)-RELATED"/>
    <property type="match status" value="1"/>
</dbReference>
<dbReference type="PANTHER" id="PTHR36848:SF2">
    <property type="entry name" value="SECRETED PROTEIN"/>
    <property type="match status" value="1"/>
</dbReference>
<keyword evidence="2" id="KW-1185">Reference proteome</keyword>
<evidence type="ECO:0000313" key="1">
    <source>
        <dbReference type="EMBL" id="MDQ0257356.1"/>
    </source>
</evidence>
<dbReference type="Proteomes" id="UP001230005">
    <property type="component" value="Unassembled WGS sequence"/>
</dbReference>
<dbReference type="EMBL" id="JAUSUG010000026">
    <property type="protein sequence ID" value="MDQ0257356.1"/>
    <property type="molecule type" value="Genomic_DNA"/>
</dbReference>
<dbReference type="InterPro" id="IPR053161">
    <property type="entry name" value="Ulvan_degrading_GH"/>
</dbReference>
<dbReference type="Gene3D" id="2.60.120.260">
    <property type="entry name" value="Galactose-binding domain-like"/>
    <property type="match status" value="1"/>
</dbReference>
<proteinExistence type="predicted"/>
<organism evidence="1 2">
    <name type="scientific">Evansella vedderi</name>
    <dbReference type="NCBI Taxonomy" id="38282"/>
    <lineage>
        <taxon>Bacteria</taxon>
        <taxon>Bacillati</taxon>
        <taxon>Bacillota</taxon>
        <taxon>Bacilli</taxon>
        <taxon>Bacillales</taxon>
        <taxon>Bacillaceae</taxon>
        <taxon>Evansella</taxon>
    </lineage>
</organism>
<accession>A0ABU0A1J4</accession>
<dbReference type="SUPFAM" id="SSF49785">
    <property type="entry name" value="Galactose-binding domain-like"/>
    <property type="match status" value="1"/>
</dbReference>
<protein>
    <submittedName>
        <fullName evidence="1">Uncharacterized protein</fullName>
    </submittedName>
</protein>
<gene>
    <name evidence="1" type="ORF">J2S74_004814</name>
</gene>
<name>A0ABU0A1J4_9BACI</name>
<dbReference type="InterPro" id="IPR008979">
    <property type="entry name" value="Galactose-bd-like_sf"/>
</dbReference>
<comment type="caution">
    <text evidence="1">The sequence shown here is derived from an EMBL/GenBank/DDBJ whole genome shotgun (WGS) entry which is preliminary data.</text>
</comment>
<dbReference type="RefSeq" id="WP_307330950.1">
    <property type="nucleotide sequence ID" value="NZ_JAUSUG010000026.1"/>
</dbReference>
<sequence length="819" mass="93907">MGNIRDEFINPPEEYTPIPFWFWNDDLRKEEILRQIHDFKDKGVTGFVLHPRIGIPKEIGYLSDFFMELVHAAVSEAHKLGMTVILYDEGMYPSGSANGQVVKENPQYASRGLKMVEHACQPGENKITVELLEGEELVSIQVVEKHSHSTVHLENTKILDKTKNRLSFTPPTKNNWSILFFIETYTKGTIRGIHFGEDDGEEEAPPSADLLNPDAVRTYIRLTHEKYYTALKEYFGNTVIAMFTDEPDMLGRNALPNLKPWTRGFLDFFKKNGNKESDLPALWFEAGERTIGIRKKFQKTLNERLTVSYYKPISDWCTTHGIALTGHPANSDDIGLLDHFQIPGQDVVWRWVAPEDGKSLVGEHSTAGKCSADAARHRGRRRNLNEVLGVCGKESGWALSPGDMKWYFDWLFVRGVNLICPHAFYYSVDGKRRSHERPPDVGPNNNWWPYYKLFAQYIKRMSALMTDSVNKTDIAVLCEEDHLPWKIVKPLYETQIEFNYLEESLLLKKCQVEKGCIHIERQTYKVVIVENTKLLGEDTIIRLKSLIEEGGHVIILSNETGTEIKGSITIYNETSIIQALDTVRERQLLLTPNNKAIRISKIEKQGFIFYVVVNEGEENYKGSLLVNEKGKVERWDPWDGTIESVHVKHSGPNIAIPIVVNRRESFVYCVDPKTEQLLTHNVKRITKSNKSLSLPDNWSIRSETALLEKNELESWSNWDDMKHFSGTLIYENTFEIREEEMEKAIILDLGEVYEIARVSINAKEIGVKMWAPYRYEIINKHIKLGKNTLRIEVTNSKANEIDKMSLRSGLIGPVSIEIT</sequence>
<dbReference type="NCBIfam" id="NF045579">
    <property type="entry name" value="rhamnoside_JR"/>
    <property type="match status" value="1"/>
</dbReference>
<dbReference type="Pfam" id="PF17132">
    <property type="entry name" value="Glyco_hydro_106"/>
    <property type="match status" value="1"/>
</dbReference>
<evidence type="ECO:0000313" key="2">
    <source>
        <dbReference type="Proteomes" id="UP001230005"/>
    </source>
</evidence>